<sequence length="346" mass="39149">MKTSHIKPGFCLSGMVFLIFFFMGFFQPAFAQTVKFGHVAPPFHGQAKGVDAFADYVKEKTHGDIDIATFPAGQLGGERSLAEQVQAGTLEMAAVATAVLQNFVPQCSILDMPFLFPNRQTLYATIDDPEVQERIFSYFPKKGFIAIGWTENEFRDFSNNKRPVRTPDDIKGLKVRVMNSPTYLDTFRQLGASPVAIPFPETYNALQTGVIDAQENPLITSILMKFTEVTQYVTRTQHCVTECVIIVSVDYWESLTQAQQQIFKDAARQSIQINRTVTAALHESLPKLNMSVEAYARANNIEIIDLSEQEREMFRKAMTPVWDKYRKKIGNDLFDFVLEKIETHGM</sequence>
<keyword evidence="2" id="KW-0813">Transport</keyword>
<comment type="similarity">
    <text evidence="1">Belongs to the bacterial solute-binding protein 7 family.</text>
</comment>
<proteinExistence type="inferred from homology"/>
<protein>
    <submittedName>
        <fullName evidence="4">DctP family TRAP transporter solute-binding subunit</fullName>
    </submittedName>
</protein>
<dbReference type="PIRSF" id="PIRSF006470">
    <property type="entry name" value="DctB"/>
    <property type="match status" value="1"/>
</dbReference>
<dbReference type="InterPro" id="IPR038404">
    <property type="entry name" value="TRAP_DctP_sf"/>
</dbReference>
<dbReference type="EMBL" id="JACCQK010000044">
    <property type="protein sequence ID" value="MBG0778537.1"/>
    <property type="molecule type" value="Genomic_DNA"/>
</dbReference>
<name>A0A931CS93_9BACT</name>
<dbReference type="AlphaFoldDB" id="A0A931CS93"/>
<dbReference type="NCBIfam" id="NF037995">
    <property type="entry name" value="TRAP_S1"/>
    <property type="match status" value="1"/>
</dbReference>
<evidence type="ECO:0000313" key="5">
    <source>
        <dbReference type="Proteomes" id="UP000706172"/>
    </source>
</evidence>
<dbReference type="Pfam" id="PF03480">
    <property type="entry name" value="DctP"/>
    <property type="match status" value="1"/>
</dbReference>
<dbReference type="InterPro" id="IPR018389">
    <property type="entry name" value="DctP_fam"/>
</dbReference>
<comment type="caution">
    <text evidence="4">The sequence shown here is derived from an EMBL/GenBank/DDBJ whole genome shotgun (WGS) entry which is preliminary data.</text>
</comment>
<evidence type="ECO:0000313" key="4">
    <source>
        <dbReference type="EMBL" id="MBG0778537.1"/>
    </source>
</evidence>
<evidence type="ECO:0000256" key="1">
    <source>
        <dbReference type="ARBA" id="ARBA00009023"/>
    </source>
</evidence>
<evidence type="ECO:0000256" key="3">
    <source>
        <dbReference type="ARBA" id="ARBA00022729"/>
    </source>
</evidence>
<accession>A0A931CS93</accession>
<keyword evidence="3" id="KW-0732">Signal</keyword>
<dbReference type="GO" id="GO:0030288">
    <property type="term" value="C:outer membrane-bounded periplasmic space"/>
    <property type="evidence" value="ECO:0007669"/>
    <property type="project" value="InterPro"/>
</dbReference>
<dbReference type="GO" id="GO:0055085">
    <property type="term" value="P:transmembrane transport"/>
    <property type="evidence" value="ECO:0007669"/>
    <property type="project" value="InterPro"/>
</dbReference>
<dbReference type="PANTHER" id="PTHR33376">
    <property type="match status" value="1"/>
</dbReference>
<evidence type="ECO:0000256" key="2">
    <source>
        <dbReference type="ARBA" id="ARBA00022448"/>
    </source>
</evidence>
<reference evidence="4" key="1">
    <citation type="submission" date="2020-07" db="EMBL/GenBank/DDBJ databases">
        <title>Severe corrosion of carbon steel in oil field produced water can be linked to methanogenic archaea containing a special type of NiFe hydrogenase.</title>
        <authorList>
            <person name="Lahme S."/>
            <person name="Mand J."/>
            <person name="Longwell J."/>
            <person name="Smith R."/>
            <person name="Enning D."/>
        </authorList>
    </citation>
    <scope>NUCLEOTIDE SEQUENCE</scope>
    <source>
        <strain evidence="4">MIC098Bin6</strain>
    </source>
</reference>
<organism evidence="4 5">
    <name type="scientific">Desulfotignum balticum</name>
    <dbReference type="NCBI Taxonomy" id="115781"/>
    <lineage>
        <taxon>Bacteria</taxon>
        <taxon>Pseudomonadati</taxon>
        <taxon>Thermodesulfobacteriota</taxon>
        <taxon>Desulfobacteria</taxon>
        <taxon>Desulfobacterales</taxon>
        <taxon>Desulfobacteraceae</taxon>
        <taxon>Desulfotignum</taxon>
    </lineage>
</organism>
<dbReference type="Gene3D" id="3.40.190.170">
    <property type="entry name" value="Bacterial extracellular solute-binding protein, family 7"/>
    <property type="match status" value="1"/>
</dbReference>
<dbReference type="Proteomes" id="UP000706172">
    <property type="component" value="Unassembled WGS sequence"/>
</dbReference>
<dbReference type="NCBIfam" id="TIGR00787">
    <property type="entry name" value="dctP"/>
    <property type="match status" value="1"/>
</dbReference>
<gene>
    <name evidence="4" type="ORF">H0S81_01205</name>
</gene>
<dbReference type="PANTHER" id="PTHR33376:SF7">
    <property type="entry name" value="C4-DICARBOXYLATE-BINDING PROTEIN DCTB"/>
    <property type="match status" value="1"/>
</dbReference>
<dbReference type="InterPro" id="IPR004682">
    <property type="entry name" value="TRAP_DctP"/>
</dbReference>